<evidence type="ECO:0000256" key="1">
    <source>
        <dbReference type="ARBA" id="ARBA00023015"/>
    </source>
</evidence>
<feature type="domain" description="HTH iclR-type" evidence="4">
    <location>
        <begin position="10"/>
        <end position="69"/>
    </location>
</feature>
<keyword evidence="1" id="KW-0805">Transcription regulation</keyword>
<evidence type="ECO:0000259" key="4">
    <source>
        <dbReference type="PROSITE" id="PS51077"/>
    </source>
</evidence>
<protein>
    <submittedName>
        <fullName evidence="6">IclR family transcriptional regulator</fullName>
    </submittedName>
</protein>
<proteinExistence type="predicted"/>
<dbReference type="AlphaFoldDB" id="A0A4D6KIC0"/>
<evidence type="ECO:0000259" key="5">
    <source>
        <dbReference type="PROSITE" id="PS51078"/>
    </source>
</evidence>
<organism evidence="6 7">
    <name type="scientific">Halomicrobium mukohataei</name>
    <dbReference type="NCBI Taxonomy" id="57705"/>
    <lineage>
        <taxon>Archaea</taxon>
        <taxon>Methanobacteriati</taxon>
        <taxon>Methanobacteriota</taxon>
        <taxon>Stenosarchaea group</taxon>
        <taxon>Halobacteria</taxon>
        <taxon>Halobacteriales</taxon>
        <taxon>Haloarculaceae</taxon>
        <taxon>Halomicrobium</taxon>
    </lineage>
</organism>
<accession>A0A4D6KIC0</accession>
<evidence type="ECO:0000256" key="2">
    <source>
        <dbReference type="ARBA" id="ARBA00023125"/>
    </source>
</evidence>
<feature type="domain" description="IclR-ED" evidence="5">
    <location>
        <begin position="70"/>
        <end position="257"/>
    </location>
</feature>
<evidence type="ECO:0000313" key="6">
    <source>
        <dbReference type="EMBL" id="QCD65563.1"/>
    </source>
</evidence>
<dbReference type="GO" id="GO:0003677">
    <property type="term" value="F:DNA binding"/>
    <property type="evidence" value="ECO:0007669"/>
    <property type="project" value="UniProtKB-KW"/>
</dbReference>
<reference evidence="6 7" key="2">
    <citation type="submission" date="2019-04" db="EMBL/GenBank/DDBJ databases">
        <authorList>
            <person name="Yang S."/>
            <person name="Wei W."/>
        </authorList>
    </citation>
    <scope>NUCLEOTIDE SEQUENCE [LARGE SCALE GENOMIC DNA]</scope>
    <source>
        <strain evidence="7">ZP60</strain>
    </source>
</reference>
<dbReference type="Pfam" id="PF01614">
    <property type="entry name" value="IclR_C"/>
    <property type="match status" value="1"/>
</dbReference>
<evidence type="ECO:0000313" key="7">
    <source>
        <dbReference type="Proteomes" id="UP000297053"/>
    </source>
</evidence>
<gene>
    <name evidence="6" type="ORF">E5139_07895</name>
</gene>
<dbReference type="InterPro" id="IPR014757">
    <property type="entry name" value="Tscrpt_reg_IclR_C"/>
</dbReference>
<dbReference type="SMART" id="SM00346">
    <property type="entry name" value="HTH_ICLR"/>
    <property type="match status" value="1"/>
</dbReference>
<dbReference type="PANTHER" id="PTHR30136:SF35">
    <property type="entry name" value="HTH-TYPE TRANSCRIPTIONAL REGULATOR RV1719"/>
    <property type="match status" value="1"/>
</dbReference>
<keyword evidence="3" id="KW-0804">Transcription</keyword>
<evidence type="ECO:0000256" key="3">
    <source>
        <dbReference type="ARBA" id="ARBA00023163"/>
    </source>
</evidence>
<dbReference type="GO" id="GO:0045892">
    <property type="term" value="P:negative regulation of DNA-templated transcription"/>
    <property type="evidence" value="ECO:0007669"/>
    <property type="project" value="TreeGrafter"/>
</dbReference>
<keyword evidence="2" id="KW-0238">DNA-binding</keyword>
<dbReference type="PANTHER" id="PTHR30136">
    <property type="entry name" value="HELIX-TURN-HELIX TRANSCRIPTIONAL REGULATOR, ICLR FAMILY"/>
    <property type="match status" value="1"/>
</dbReference>
<dbReference type="SUPFAM" id="SSF46785">
    <property type="entry name" value="Winged helix' DNA-binding domain"/>
    <property type="match status" value="1"/>
</dbReference>
<dbReference type="InterPro" id="IPR050707">
    <property type="entry name" value="HTH_MetabolicPath_Reg"/>
</dbReference>
<dbReference type="InterPro" id="IPR029016">
    <property type="entry name" value="GAF-like_dom_sf"/>
</dbReference>
<dbReference type="Gene3D" id="1.10.10.10">
    <property type="entry name" value="Winged helix-like DNA-binding domain superfamily/Winged helix DNA-binding domain"/>
    <property type="match status" value="1"/>
</dbReference>
<dbReference type="EMBL" id="CP039375">
    <property type="protein sequence ID" value="QCD65563.1"/>
    <property type="molecule type" value="Genomic_DNA"/>
</dbReference>
<reference evidence="6 7" key="1">
    <citation type="submission" date="2019-04" db="EMBL/GenBank/DDBJ databases">
        <title>Complete genome sequence of Arthrobacter sp. ZXY-2 associated with effective atrazine degradation and salt adaptation.</title>
        <authorList>
            <person name="Zhao X."/>
        </authorList>
    </citation>
    <scope>NUCLEOTIDE SEQUENCE [LARGE SCALE GENOMIC DNA]</scope>
    <source>
        <strain evidence="7">ZP60</strain>
    </source>
</reference>
<dbReference type="KEGG" id="halz:E5139_07895"/>
<dbReference type="GO" id="GO:0003700">
    <property type="term" value="F:DNA-binding transcription factor activity"/>
    <property type="evidence" value="ECO:0007669"/>
    <property type="project" value="TreeGrafter"/>
</dbReference>
<name>A0A4D6KIC0_9EURY</name>
<dbReference type="InterPro" id="IPR005471">
    <property type="entry name" value="Tscrpt_reg_IclR_N"/>
</dbReference>
<dbReference type="OMA" id="RYPVRMY"/>
<dbReference type="SUPFAM" id="SSF55781">
    <property type="entry name" value="GAF domain-like"/>
    <property type="match status" value="1"/>
</dbReference>
<dbReference type="RefSeq" id="WP_015761923.1">
    <property type="nucleotide sequence ID" value="NZ_CP039375.1"/>
</dbReference>
<dbReference type="InterPro" id="IPR036390">
    <property type="entry name" value="WH_DNA-bd_sf"/>
</dbReference>
<dbReference type="Gene3D" id="3.30.450.40">
    <property type="match status" value="1"/>
</dbReference>
<sequence>MTNDRTPRRIQSVELAFDILEVLRDSGGATVTEVADQIDRSPGTTHTYLATMADRGYVRNRDGEYQVGLFAVPLGEYVRGQSQLYRVGKSEVDELAQETGEASHLVVESHGREIPLYERFGPDAVGETLYEENKGHPRWNLHCSAAGKAILAHTPPERRDEILTNYEFAERTPQTTTDEASLREELEAVRQQGFAQNDEEQITGLRAVGAPIRYEGQIRGAISLSAPTSRLQGQQFASEIPERVVQAANVVEINLQSA</sequence>
<dbReference type="Proteomes" id="UP000297053">
    <property type="component" value="Chromosome"/>
</dbReference>
<dbReference type="GeneID" id="42178849"/>
<dbReference type="PROSITE" id="PS51077">
    <property type="entry name" value="HTH_ICLR"/>
    <property type="match status" value="1"/>
</dbReference>
<dbReference type="InterPro" id="IPR036388">
    <property type="entry name" value="WH-like_DNA-bd_sf"/>
</dbReference>
<dbReference type="Pfam" id="PF09339">
    <property type="entry name" value="HTH_IclR"/>
    <property type="match status" value="1"/>
</dbReference>
<dbReference type="PROSITE" id="PS51078">
    <property type="entry name" value="ICLR_ED"/>
    <property type="match status" value="1"/>
</dbReference>